<evidence type="ECO:0000313" key="2">
    <source>
        <dbReference type="Proteomes" id="UP001056120"/>
    </source>
</evidence>
<reference evidence="1 2" key="2">
    <citation type="journal article" date="2022" name="Mol. Ecol. Resour.">
        <title>The genomes of chicory, endive, great burdock and yacon provide insights into Asteraceae paleo-polyploidization history and plant inulin production.</title>
        <authorList>
            <person name="Fan W."/>
            <person name="Wang S."/>
            <person name="Wang H."/>
            <person name="Wang A."/>
            <person name="Jiang F."/>
            <person name="Liu H."/>
            <person name="Zhao H."/>
            <person name="Xu D."/>
            <person name="Zhang Y."/>
        </authorList>
    </citation>
    <scope>NUCLEOTIDE SEQUENCE [LARGE SCALE GENOMIC DNA]</scope>
    <source>
        <strain evidence="2">cv. Yunnan</strain>
        <tissue evidence="1">Leaves</tissue>
    </source>
</reference>
<name>A0ACB9GPT0_9ASTR</name>
<comment type="caution">
    <text evidence="1">The sequence shown here is derived from an EMBL/GenBank/DDBJ whole genome shotgun (WGS) entry which is preliminary data.</text>
</comment>
<sequence length="145" mass="16541">MMFPTNPFPQVFPPSNPFLDHEKVDLYTNPFLTGDCFPVDEKFTTSKQDLVEGLGLDQCDEYNHLFWPEVKNKKPSKKDHHSKIHTTQGPRDRRHNLAVSNDSSSKFTNFPRFTDVQRFRSIGGPGEPTAGSDKDPVIHINKLSN</sequence>
<dbReference type="Proteomes" id="UP001056120">
    <property type="component" value="Linkage Group LG14"/>
</dbReference>
<gene>
    <name evidence="1" type="ORF">L1987_44093</name>
</gene>
<proteinExistence type="predicted"/>
<evidence type="ECO:0000313" key="1">
    <source>
        <dbReference type="EMBL" id="KAI3784985.1"/>
    </source>
</evidence>
<dbReference type="EMBL" id="CM042031">
    <property type="protein sequence ID" value="KAI3784985.1"/>
    <property type="molecule type" value="Genomic_DNA"/>
</dbReference>
<protein>
    <submittedName>
        <fullName evidence="1">Uncharacterized protein</fullName>
    </submittedName>
</protein>
<accession>A0ACB9GPT0</accession>
<reference evidence="2" key="1">
    <citation type="journal article" date="2022" name="Mol. Ecol. Resour.">
        <title>The genomes of chicory, endive, great burdock and yacon provide insights into Asteraceae palaeo-polyploidization history and plant inulin production.</title>
        <authorList>
            <person name="Fan W."/>
            <person name="Wang S."/>
            <person name="Wang H."/>
            <person name="Wang A."/>
            <person name="Jiang F."/>
            <person name="Liu H."/>
            <person name="Zhao H."/>
            <person name="Xu D."/>
            <person name="Zhang Y."/>
        </authorList>
    </citation>
    <scope>NUCLEOTIDE SEQUENCE [LARGE SCALE GENOMIC DNA]</scope>
    <source>
        <strain evidence="2">cv. Yunnan</strain>
    </source>
</reference>
<organism evidence="1 2">
    <name type="scientific">Smallanthus sonchifolius</name>
    <dbReference type="NCBI Taxonomy" id="185202"/>
    <lineage>
        <taxon>Eukaryota</taxon>
        <taxon>Viridiplantae</taxon>
        <taxon>Streptophyta</taxon>
        <taxon>Embryophyta</taxon>
        <taxon>Tracheophyta</taxon>
        <taxon>Spermatophyta</taxon>
        <taxon>Magnoliopsida</taxon>
        <taxon>eudicotyledons</taxon>
        <taxon>Gunneridae</taxon>
        <taxon>Pentapetalae</taxon>
        <taxon>asterids</taxon>
        <taxon>campanulids</taxon>
        <taxon>Asterales</taxon>
        <taxon>Asteraceae</taxon>
        <taxon>Asteroideae</taxon>
        <taxon>Heliantheae alliance</taxon>
        <taxon>Millerieae</taxon>
        <taxon>Smallanthus</taxon>
    </lineage>
</organism>
<keyword evidence="2" id="KW-1185">Reference proteome</keyword>